<organism evidence="2 3">
    <name type="scientific">Promicromonospora soli</name>
    <dbReference type="NCBI Taxonomy" id="2035533"/>
    <lineage>
        <taxon>Bacteria</taxon>
        <taxon>Bacillati</taxon>
        <taxon>Actinomycetota</taxon>
        <taxon>Actinomycetes</taxon>
        <taxon>Micrococcales</taxon>
        <taxon>Promicromonosporaceae</taxon>
        <taxon>Promicromonospora</taxon>
    </lineage>
</organism>
<evidence type="ECO:0000259" key="1">
    <source>
        <dbReference type="Pfam" id="PF12697"/>
    </source>
</evidence>
<feature type="domain" description="AB hydrolase-1" evidence="1">
    <location>
        <begin position="16"/>
        <end position="267"/>
    </location>
</feature>
<comment type="caution">
    <text evidence="2">The sequence shown here is derived from an EMBL/GenBank/DDBJ whole genome shotgun (WGS) entry which is preliminary data.</text>
</comment>
<dbReference type="EMBL" id="BNAS01000003">
    <property type="protein sequence ID" value="GHH72917.1"/>
    <property type="molecule type" value="Genomic_DNA"/>
</dbReference>
<evidence type="ECO:0000313" key="2">
    <source>
        <dbReference type="EMBL" id="GHH72917.1"/>
    </source>
</evidence>
<dbReference type="PANTHER" id="PTHR43689:SF8">
    <property type="entry name" value="ALPHA_BETA-HYDROLASES SUPERFAMILY PROTEIN"/>
    <property type="match status" value="1"/>
</dbReference>
<dbReference type="Pfam" id="PF12697">
    <property type="entry name" value="Abhydrolase_6"/>
    <property type="match status" value="1"/>
</dbReference>
<protein>
    <recommendedName>
        <fullName evidence="1">AB hydrolase-1 domain-containing protein</fullName>
    </recommendedName>
</protein>
<reference evidence="2" key="2">
    <citation type="submission" date="2020-09" db="EMBL/GenBank/DDBJ databases">
        <authorList>
            <person name="Sun Q."/>
            <person name="Zhou Y."/>
        </authorList>
    </citation>
    <scope>NUCLEOTIDE SEQUENCE</scope>
    <source>
        <strain evidence="2">CGMCC 4.7398</strain>
    </source>
</reference>
<accession>A0A919FV15</accession>
<dbReference type="InterPro" id="IPR029058">
    <property type="entry name" value="AB_hydrolase_fold"/>
</dbReference>
<dbReference type="GO" id="GO:0003824">
    <property type="term" value="F:catalytic activity"/>
    <property type="evidence" value="ECO:0007669"/>
    <property type="project" value="UniProtKB-ARBA"/>
</dbReference>
<keyword evidence="3" id="KW-1185">Reference proteome</keyword>
<reference evidence="2" key="1">
    <citation type="journal article" date="2014" name="Int. J. Syst. Evol. Microbiol.">
        <title>Complete genome sequence of Corynebacterium casei LMG S-19264T (=DSM 44701T), isolated from a smear-ripened cheese.</title>
        <authorList>
            <consortium name="US DOE Joint Genome Institute (JGI-PGF)"/>
            <person name="Walter F."/>
            <person name="Albersmeier A."/>
            <person name="Kalinowski J."/>
            <person name="Ruckert C."/>
        </authorList>
    </citation>
    <scope>NUCLEOTIDE SEQUENCE</scope>
    <source>
        <strain evidence="2">CGMCC 4.7398</strain>
    </source>
</reference>
<name>A0A919FV15_9MICO</name>
<dbReference type="Proteomes" id="UP000627369">
    <property type="component" value="Unassembled WGS sequence"/>
</dbReference>
<dbReference type="AlphaFoldDB" id="A0A919FV15"/>
<gene>
    <name evidence="2" type="ORF">GCM10017772_23220</name>
</gene>
<dbReference type="PANTHER" id="PTHR43689">
    <property type="entry name" value="HYDROLASE"/>
    <property type="match status" value="1"/>
</dbReference>
<evidence type="ECO:0000313" key="3">
    <source>
        <dbReference type="Proteomes" id="UP000627369"/>
    </source>
</evidence>
<dbReference type="InterPro" id="IPR000073">
    <property type="entry name" value="AB_hydrolase_1"/>
</dbReference>
<proteinExistence type="predicted"/>
<sequence length="280" mass="29897">MTSTSHQNPTDARPNVVFVHGMRTSGAIWESQVEHVRAAGHEAVAIDLPAHGSRRHDRFSMDGAFEALDDAVATLPSGPVALVGLSLGGYTSLAWAARPGATDRLVGVLAAGCTSDPKGKPVRLYRDVAKTVANAAYLGRRLTGRVVHPSTHRARLSVPSLKPSFRSLRSTPGGADLRQVEIAPRQTAEMHRPTWDVVTDALTHLAGRSSIANVRAAQVPLWFVNGARDAMRIGEQQHLAAARDGALVVIPNAGHDVSVEAPSAFNRVLTRALSDFTRRA</sequence>
<dbReference type="SUPFAM" id="SSF53474">
    <property type="entry name" value="alpha/beta-Hydrolases"/>
    <property type="match status" value="1"/>
</dbReference>
<dbReference type="RefSeq" id="WP_189669438.1">
    <property type="nucleotide sequence ID" value="NZ_BNAS01000003.1"/>
</dbReference>
<dbReference type="Gene3D" id="3.40.50.1820">
    <property type="entry name" value="alpha/beta hydrolase"/>
    <property type="match status" value="1"/>
</dbReference>